<evidence type="ECO:0000256" key="7">
    <source>
        <dbReference type="ARBA" id="ARBA00023242"/>
    </source>
</evidence>
<gene>
    <name evidence="9" type="ORF">MEDL_7553</name>
</gene>
<comment type="subcellular location">
    <subcellularLocation>
        <location evidence="2">Nucleus</location>
    </subcellularLocation>
</comment>
<dbReference type="AlphaFoldDB" id="A0A8S3QCX9"/>
<name>A0A8S3QCX9_MYTED</name>
<dbReference type="GO" id="GO:0005634">
    <property type="term" value="C:nucleus"/>
    <property type="evidence" value="ECO:0007669"/>
    <property type="project" value="UniProtKB-SubCell"/>
</dbReference>
<evidence type="ECO:0000256" key="5">
    <source>
        <dbReference type="ARBA" id="ARBA00022723"/>
    </source>
</evidence>
<dbReference type="InterPro" id="IPR045249">
    <property type="entry name" value="HARBI1-like"/>
</dbReference>
<keyword evidence="4" id="KW-0540">Nuclease</keyword>
<comment type="caution">
    <text evidence="9">The sequence shown here is derived from an EMBL/GenBank/DDBJ whole genome shotgun (WGS) entry which is preliminary data.</text>
</comment>
<sequence length="154" mass="17730">MQNGLDLHMMPMFLERQQLEGILKITIKALNRDCCWVIADIHADPFLLTPHRQPANRMQERFNRSHCSTRSTVERVFGIWKKRFHVLGSEIRMKPGKACRIITACAVLHNIATLRLEPDVDGEQEEDIQPVIPAYVGRQDGQGIRDHIAINFFS</sequence>
<keyword evidence="5" id="KW-0479">Metal-binding</keyword>
<dbReference type="InterPro" id="IPR027806">
    <property type="entry name" value="HARBI1_dom"/>
</dbReference>
<evidence type="ECO:0000313" key="10">
    <source>
        <dbReference type="Proteomes" id="UP000683360"/>
    </source>
</evidence>
<keyword evidence="7" id="KW-0539">Nucleus</keyword>
<evidence type="ECO:0000256" key="4">
    <source>
        <dbReference type="ARBA" id="ARBA00022722"/>
    </source>
</evidence>
<dbReference type="OrthoDB" id="6141895at2759"/>
<evidence type="ECO:0000313" key="9">
    <source>
        <dbReference type="EMBL" id="CAG2192393.1"/>
    </source>
</evidence>
<dbReference type="Pfam" id="PF13359">
    <property type="entry name" value="DDE_Tnp_4"/>
    <property type="match status" value="1"/>
</dbReference>
<dbReference type="GO" id="GO:0004518">
    <property type="term" value="F:nuclease activity"/>
    <property type="evidence" value="ECO:0007669"/>
    <property type="project" value="UniProtKB-KW"/>
</dbReference>
<dbReference type="Proteomes" id="UP000683360">
    <property type="component" value="Unassembled WGS sequence"/>
</dbReference>
<dbReference type="GO" id="GO:0046872">
    <property type="term" value="F:metal ion binding"/>
    <property type="evidence" value="ECO:0007669"/>
    <property type="project" value="UniProtKB-KW"/>
</dbReference>
<evidence type="ECO:0000256" key="2">
    <source>
        <dbReference type="ARBA" id="ARBA00004123"/>
    </source>
</evidence>
<keyword evidence="10" id="KW-1185">Reference proteome</keyword>
<reference evidence="9" key="1">
    <citation type="submission" date="2021-03" db="EMBL/GenBank/DDBJ databases">
        <authorList>
            <person name="Bekaert M."/>
        </authorList>
    </citation>
    <scope>NUCLEOTIDE SEQUENCE</scope>
</reference>
<comment type="similarity">
    <text evidence="3">Belongs to the HARBI1 family.</text>
</comment>
<keyword evidence="6 9" id="KW-0378">Hydrolase</keyword>
<evidence type="ECO:0000256" key="6">
    <source>
        <dbReference type="ARBA" id="ARBA00022801"/>
    </source>
</evidence>
<feature type="domain" description="DDE Tnp4" evidence="8">
    <location>
        <begin position="47"/>
        <end position="110"/>
    </location>
</feature>
<evidence type="ECO:0000259" key="8">
    <source>
        <dbReference type="Pfam" id="PF13359"/>
    </source>
</evidence>
<accession>A0A8S3QCX9</accession>
<dbReference type="EC" id="3.1.-.-" evidence="9"/>
<evidence type="ECO:0000256" key="1">
    <source>
        <dbReference type="ARBA" id="ARBA00001968"/>
    </source>
</evidence>
<dbReference type="EMBL" id="CAJPWZ010000383">
    <property type="protein sequence ID" value="CAG2192393.1"/>
    <property type="molecule type" value="Genomic_DNA"/>
</dbReference>
<organism evidence="9 10">
    <name type="scientific">Mytilus edulis</name>
    <name type="common">Blue mussel</name>
    <dbReference type="NCBI Taxonomy" id="6550"/>
    <lineage>
        <taxon>Eukaryota</taxon>
        <taxon>Metazoa</taxon>
        <taxon>Spiralia</taxon>
        <taxon>Lophotrochozoa</taxon>
        <taxon>Mollusca</taxon>
        <taxon>Bivalvia</taxon>
        <taxon>Autobranchia</taxon>
        <taxon>Pteriomorphia</taxon>
        <taxon>Mytilida</taxon>
        <taxon>Mytiloidea</taxon>
        <taxon>Mytilidae</taxon>
        <taxon>Mytilinae</taxon>
        <taxon>Mytilus</taxon>
    </lineage>
</organism>
<protein>
    <submittedName>
        <fullName evidence="9">HARBI1</fullName>
        <ecNumber evidence="9">3.1.-.-</ecNumber>
    </submittedName>
</protein>
<comment type="cofactor">
    <cofactor evidence="1">
        <name>a divalent metal cation</name>
        <dbReference type="ChEBI" id="CHEBI:60240"/>
    </cofactor>
</comment>
<dbReference type="GO" id="GO:0016787">
    <property type="term" value="F:hydrolase activity"/>
    <property type="evidence" value="ECO:0007669"/>
    <property type="project" value="UniProtKB-KW"/>
</dbReference>
<dbReference type="PANTHER" id="PTHR22930">
    <property type="match status" value="1"/>
</dbReference>
<evidence type="ECO:0000256" key="3">
    <source>
        <dbReference type="ARBA" id="ARBA00006958"/>
    </source>
</evidence>
<dbReference type="PANTHER" id="PTHR22930:SF286">
    <property type="entry name" value="NUCLEASE HARBI1"/>
    <property type="match status" value="1"/>
</dbReference>
<proteinExistence type="inferred from homology"/>